<dbReference type="EMBL" id="JAXOFX010000002">
    <property type="protein sequence ID" value="MDZ5471042.1"/>
    <property type="molecule type" value="Genomic_DNA"/>
</dbReference>
<evidence type="ECO:0000259" key="5">
    <source>
        <dbReference type="Pfam" id="PF11794"/>
    </source>
</evidence>
<evidence type="ECO:0000313" key="7">
    <source>
        <dbReference type="Proteomes" id="UP001290455"/>
    </source>
</evidence>
<keyword evidence="1" id="KW-0285">Flavoprotein</keyword>
<dbReference type="InterPro" id="IPR024674">
    <property type="entry name" value="HpaB/PvcC/4-BUDH_N"/>
</dbReference>
<dbReference type="InterPro" id="IPR046373">
    <property type="entry name" value="Acyl-CoA_Oxase/DH_mid-dom_sf"/>
</dbReference>
<proteinExistence type="predicted"/>
<dbReference type="Proteomes" id="UP001290455">
    <property type="component" value="Unassembled WGS sequence"/>
</dbReference>
<accession>A0ABU5IV69</accession>
<evidence type="ECO:0000313" key="6">
    <source>
        <dbReference type="EMBL" id="MDZ5471042.1"/>
    </source>
</evidence>
<comment type="caution">
    <text evidence="6">The sequence shown here is derived from an EMBL/GenBank/DDBJ whole genome shotgun (WGS) entry which is preliminary data.</text>
</comment>
<evidence type="ECO:0000256" key="3">
    <source>
        <dbReference type="ARBA" id="ARBA00023002"/>
    </source>
</evidence>
<evidence type="ECO:0000256" key="2">
    <source>
        <dbReference type="ARBA" id="ARBA00022827"/>
    </source>
</evidence>
<name>A0ABU5IV69_9BACI</name>
<gene>
    <name evidence="6" type="primary">hpaB</name>
    <name evidence="6" type="ORF">SM124_04680</name>
</gene>
<geneLocation type="plasmid" evidence="6">
    <name>unnamed</name>
</geneLocation>
<feature type="domain" description="HpaB/PvcC/4-BUDH C-terminal" evidence="4">
    <location>
        <begin position="281"/>
        <end position="477"/>
    </location>
</feature>
<dbReference type="InterPro" id="IPR004925">
    <property type="entry name" value="HpaB/PvcC/4-BUDH"/>
</dbReference>
<dbReference type="InterPro" id="IPR036250">
    <property type="entry name" value="AcylCo_DH-like_C"/>
</dbReference>
<dbReference type="Gene3D" id="1.10.3140.10">
    <property type="entry name" value="4-hydroxybutyryl-coa dehydratase, domain 1"/>
    <property type="match status" value="1"/>
</dbReference>
<dbReference type="PIRSF" id="PIRSF000331">
    <property type="entry name" value="HpaA_HpaB"/>
    <property type="match status" value="1"/>
</dbReference>
<feature type="domain" description="HpaB/PvcC/4-BUDH N-terminal" evidence="5">
    <location>
        <begin position="6"/>
        <end position="271"/>
    </location>
</feature>
<dbReference type="GO" id="GO:0052881">
    <property type="term" value="F:4-hydroxyphenylacetate 3-monooxygenase activity"/>
    <property type="evidence" value="ECO:0007669"/>
    <property type="project" value="UniProtKB-EC"/>
</dbReference>
<evidence type="ECO:0000256" key="1">
    <source>
        <dbReference type="ARBA" id="ARBA00022630"/>
    </source>
</evidence>
<protein>
    <submittedName>
        <fullName evidence="6">4-hydroxyphenylacetate 3-monooxygenase, oxygenase component</fullName>
        <ecNumber evidence="6">1.14.14.9</ecNumber>
    </submittedName>
</protein>
<organism evidence="6 7">
    <name type="scientific">Robertmurraya mangrovi</name>
    <dbReference type="NCBI Taxonomy" id="3098077"/>
    <lineage>
        <taxon>Bacteria</taxon>
        <taxon>Bacillati</taxon>
        <taxon>Bacillota</taxon>
        <taxon>Bacilli</taxon>
        <taxon>Bacillales</taxon>
        <taxon>Bacillaceae</taxon>
        <taxon>Robertmurraya</taxon>
    </lineage>
</organism>
<dbReference type="SUPFAM" id="SSF56645">
    <property type="entry name" value="Acyl-CoA dehydrogenase NM domain-like"/>
    <property type="match status" value="1"/>
</dbReference>
<keyword evidence="3 6" id="KW-0560">Oxidoreductase</keyword>
<dbReference type="PANTHER" id="PTHR36117:SF3">
    <property type="entry name" value="4-HYDROXYPHENYLACETATE 3-MONOOXYGENASE-RELATED"/>
    <property type="match status" value="1"/>
</dbReference>
<dbReference type="SUPFAM" id="SSF47203">
    <property type="entry name" value="Acyl-CoA dehydrogenase C-terminal domain-like"/>
    <property type="match status" value="1"/>
</dbReference>
<keyword evidence="7" id="KW-1185">Reference proteome</keyword>
<dbReference type="Gene3D" id="2.40.110.10">
    <property type="entry name" value="Butyryl-CoA Dehydrogenase, subunit A, domain 2"/>
    <property type="match status" value="1"/>
</dbReference>
<evidence type="ECO:0000259" key="4">
    <source>
        <dbReference type="Pfam" id="PF03241"/>
    </source>
</evidence>
<dbReference type="Pfam" id="PF11794">
    <property type="entry name" value="HpaB_N"/>
    <property type="match status" value="1"/>
</dbReference>
<dbReference type="EC" id="1.14.14.9" evidence="6"/>
<keyword evidence="6" id="KW-0614">Plasmid</keyword>
<dbReference type="RefSeq" id="WP_322445120.1">
    <property type="nucleotide sequence ID" value="NZ_JAXOFX010000002.1"/>
</dbReference>
<keyword evidence="2" id="KW-0274">FAD</keyword>
<dbReference type="InterPro" id="IPR009100">
    <property type="entry name" value="AcylCoA_DH/oxidase_NM_dom_sf"/>
</dbReference>
<dbReference type="Pfam" id="PF03241">
    <property type="entry name" value="HpaB"/>
    <property type="match status" value="1"/>
</dbReference>
<dbReference type="InterPro" id="IPR024719">
    <property type="entry name" value="HpaB/PvcC/4-BUDH_C"/>
</dbReference>
<reference evidence="6 7" key="1">
    <citation type="submission" date="2023-11" db="EMBL/GenBank/DDBJ databases">
        <title>Bacillus jintuensis, isolated from a mudflat on the Beibu Gulf coast.</title>
        <authorList>
            <person name="Li M."/>
        </authorList>
    </citation>
    <scope>NUCLEOTIDE SEQUENCE [LARGE SCALE GENOMIC DNA]</scope>
    <source>
        <strain evidence="6 7">31A1R</strain>
        <plasmid evidence="6">unnamed</plasmid>
    </source>
</reference>
<dbReference type="Gene3D" id="1.20.140.10">
    <property type="entry name" value="Butyryl-CoA Dehydrogenase, subunit A, domain 3"/>
    <property type="match status" value="1"/>
</dbReference>
<sequence length="481" mass="54390">MPAISGEEYIKRVDQLHSEIWLDGTKVTGELSKHKAFSGVIQTQSQLYDLQLDQSIIDKMTFPSPSSGDKVGVSFLEPRTIEDLALRRFMIQTWAKASGGMLGRSPDYMNTALMSIASSADILSKQDASFTKNLERYFEFVRENDLCMTHTFINPQVNRSKIYYENDKEIIVAQPIKKTSEGFIIKGARLLATQGGITDEILVLPSQAASYNDDLAYGFAIPSNTPGLKFICRESFAYDHSKFNHPLGSQFEEMDAIVVFDDVLVPWERVFFYNHPEIAYNIYSESSFFPLITHHVLCRRVVKTEFILGIAQLLVETINVSEYQHVQEKISEIIVGLETLKSLLLTSELNARSNKWNIMIPEENAVKVAATIFPRIYPRFMEIFQQIGASGLASIPTEGDFSSEIKPDLQLYLQAAGANAEEKVKLFRLAWDASMSAFGTRQTLYERFFFGDPIRLSSGLYQSYDLSSSTSFVKDFLARDK</sequence>
<dbReference type="NCBIfam" id="TIGR02309">
    <property type="entry name" value="HpaB-1"/>
    <property type="match status" value="1"/>
</dbReference>
<dbReference type="PANTHER" id="PTHR36117">
    <property type="entry name" value="4-HYDROXYPHENYLACETATE 3-MONOOXYGENASE-RELATED"/>
    <property type="match status" value="1"/>
</dbReference>
<dbReference type="InterPro" id="IPR012687">
    <property type="entry name" value="HpaB_Deino-type"/>
</dbReference>